<reference evidence="2 3" key="1">
    <citation type="submission" date="2013-09" db="EMBL/GenBank/DDBJ databases">
        <authorList>
            <person name="Zeng Z."/>
            <person name="Chen C."/>
        </authorList>
    </citation>
    <scope>NUCLEOTIDE SEQUENCE [LARGE SCALE GENOMIC DNA]</scope>
    <source>
        <strain evidence="2 3">F44-8</strain>
    </source>
</reference>
<dbReference type="EMBL" id="JRLV01000001">
    <property type="protein sequence ID" value="KGO84506.1"/>
    <property type="molecule type" value="Genomic_DNA"/>
</dbReference>
<protein>
    <recommendedName>
        <fullName evidence="1">Thioredoxin domain-containing protein</fullName>
    </recommendedName>
</protein>
<dbReference type="InterPro" id="IPR013766">
    <property type="entry name" value="Thioredoxin_domain"/>
</dbReference>
<dbReference type="Proteomes" id="UP000030129">
    <property type="component" value="Unassembled WGS sequence"/>
</dbReference>
<comment type="caution">
    <text evidence="2">The sequence shown here is derived from an EMBL/GenBank/DDBJ whole genome shotgun (WGS) entry which is preliminary data.</text>
</comment>
<dbReference type="AlphaFoldDB" id="A0A0A2LYS5"/>
<dbReference type="Gene3D" id="3.40.30.10">
    <property type="entry name" value="Glutaredoxin"/>
    <property type="match status" value="1"/>
</dbReference>
<evidence type="ECO:0000259" key="1">
    <source>
        <dbReference type="PROSITE" id="PS51352"/>
    </source>
</evidence>
<dbReference type="eggNOG" id="COG0526">
    <property type="taxonomic scope" value="Bacteria"/>
</dbReference>
<dbReference type="RefSeq" id="WP_035130501.1">
    <property type="nucleotide sequence ID" value="NZ_JRLV01000001.1"/>
</dbReference>
<organism evidence="2 3">
    <name type="scientific">Flavobacterium beibuense F44-8</name>
    <dbReference type="NCBI Taxonomy" id="1406840"/>
    <lineage>
        <taxon>Bacteria</taxon>
        <taxon>Pseudomonadati</taxon>
        <taxon>Bacteroidota</taxon>
        <taxon>Flavobacteriia</taxon>
        <taxon>Flavobacteriales</taxon>
        <taxon>Flavobacteriaceae</taxon>
        <taxon>Flavobacterium</taxon>
    </lineage>
</organism>
<evidence type="ECO:0000313" key="2">
    <source>
        <dbReference type="EMBL" id="KGO84506.1"/>
    </source>
</evidence>
<dbReference type="InterPro" id="IPR036249">
    <property type="entry name" value="Thioredoxin-like_sf"/>
</dbReference>
<name>A0A0A2LYS5_9FLAO</name>
<gene>
    <name evidence="2" type="ORF">Q763_01825</name>
</gene>
<accession>A0A0A2LYS5</accession>
<dbReference type="SUPFAM" id="SSF52833">
    <property type="entry name" value="Thioredoxin-like"/>
    <property type="match status" value="1"/>
</dbReference>
<sequence>MKRILLLAVIILFPLLLHSQSDSLYFSDAIKIDLKKYKRESALAYRKGDFEKGKFLFDSLVENRLVGTRFDEFVFKKVRGGKLKLNKIKKPIVLITYASWCVTSPGEIPALNKLAKKYGRDVQFVVVFWNKRRDMKKVARKFSHNVIVCYAHETYKHDESAIASIKHTLGFPTSFYLDDTKKIVDIRRCGIKLSPKRTTYRKAYALNYNAYLDGLSTIIMGKELKKESLAGK</sequence>
<dbReference type="PROSITE" id="PS51352">
    <property type="entry name" value="THIOREDOXIN_2"/>
    <property type="match status" value="1"/>
</dbReference>
<dbReference type="Pfam" id="PF00578">
    <property type="entry name" value="AhpC-TSA"/>
    <property type="match status" value="1"/>
</dbReference>
<keyword evidence="3" id="KW-1185">Reference proteome</keyword>
<dbReference type="InterPro" id="IPR000866">
    <property type="entry name" value="AhpC/TSA"/>
</dbReference>
<dbReference type="GO" id="GO:0016209">
    <property type="term" value="F:antioxidant activity"/>
    <property type="evidence" value="ECO:0007669"/>
    <property type="project" value="InterPro"/>
</dbReference>
<feature type="domain" description="Thioredoxin" evidence="1">
    <location>
        <begin position="64"/>
        <end position="189"/>
    </location>
</feature>
<dbReference type="GO" id="GO:0016491">
    <property type="term" value="F:oxidoreductase activity"/>
    <property type="evidence" value="ECO:0007669"/>
    <property type="project" value="InterPro"/>
</dbReference>
<proteinExistence type="predicted"/>
<evidence type="ECO:0000313" key="3">
    <source>
        <dbReference type="Proteomes" id="UP000030129"/>
    </source>
</evidence>
<dbReference type="STRING" id="1406840.Q763_01825"/>